<gene>
    <name evidence="2" type="ORF">SAMN04488045_0841</name>
</gene>
<feature type="transmembrane region" description="Helical" evidence="1">
    <location>
        <begin position="62"/>
        <end position="88"/>
    </location>
</feature>
<feature type="transmembrane region" description="Helical" evidence="1">
    <location>
        <begin position="144"/>
        <end position="164"/>
    </location>
</feature>
<accession>A0A1H5U2P5</accession>
<organism evidence="2 3">
    <name type="scientific">Thalassococcus halodurans</name>
    <dbReference type="NCBI Taxonomy" id="373675"/>
    <lineage>
        <taxon>Bacteria</taxon>
        <taxon>Pseudomonadati</taxon>
        <taxon>Pseudomonadota</taxon>
        <taxon>Alphaproteobacteria</taxon>
        <taxon>Rhodobacterales</taxon>
        <taxon>Roseobacteraceae</taxon>
        <taxon>Thalassococcus</taxon>
    </lineage>
</organism>
<evidence type="ECO:0000256" key="1">
    <source>
        <dbReference type="SAM" id="Phobius"/>
    </source>
</evidence>
<feature type="transmembrane region" description="Helical" evidence="1">
    <location>
        <begin position="109"/>
        <end position="132"/>
    </location>
</feature>
<dbReference type="Proteomes" id="UP000236752">
    <property type="component" value="Unassembled WGS sequence"/>
</dbReference>
<protein>
    <submittedName>
        <fullName evidence="2">Rod shape-determining protein MreD</fullName>
    </submittedName>
</protein>
<dbReference type="RefSeq" id="WP_103909185.1">
    <property type="nucleotide sequence ID" value="NZ_FNUZ01000001.1"/>
</dbReference>
<keyword evidence="3" id="KW-1185">Reference proteome</keyword>
<evidence type="ECO:0000313" key="2">
    <source>
        <dbReference type="EMBL" id="SEF69365.1"/>
    </source>
</evidence>
<feature type="transmembrane region" description="Helical" evidence="1">
    <location>
        <begin position="12"/>
        <end position="31"/>
    </location>
</feature>
<proteinExistence type="predicted"/>
<keyword evidence="1" id="KW-0472">Membrane</keyword>
<name>A0A1H5U2P5_9RHOB</name>
<dbReference type="EMBL" id="FNUZ01000001">
    <property type="protein sequence ID" value="SEF69365.1"/>
    <property type="molecule type" value="Genomic_DNA"/>
</dbReference>
<keyword evidence="1" id="KW-0812">Transmembrane</keyword>
<reference evidence="2 3" key="1">
    <citation type="submission" date="2016-10" db="EMBL/GenBank/DDBJ databases">
        <authorList>
            <person name="de Groot N.N."/>
        </authorList>
    </citation>
    <scope>NUCLEOTIDE SEQUENCE [LARGE SCALE GENOMIC DNA]</scope>
    <source>
        <strain evidence="2 3">DSM 26915</strain>
    </source>
</reference>
<dbReference type="AlphaFoldDB" id="A0A1H5U2P5"/>
<keyword evidence="1" id="KW-1133">Transmembrane helix</keyword>
<dbReference type="OrthoDB" id="7629477at2"/>
<evidence type="ECO:0000313" key="3">
    <source>
        <dbReference type="Proteomes" id="UP000236752"/>
    </source>
</evidence>
<sequence>MIDTATLRLWWMRFLYVAICLMVMFFDLLPLNSQPDRISGPDLITAVTFAWAIRRPEYVPGLLVGFVALLADFVLQRPPGLWAALLVVMTESLKRQDRSQREPLFSIEWLTIAVSVIVMLVIYQIVRLVFIIEPAGWTLITTQAVMTIAVYPVVVLLSHFLFGVRRGNPRDSDKLSHAR</sequence>